<comment type="caution">
    <text evidence="3">The sequence shown here is derived from an EMBL/GenBank/DDBJ whole genome shotgun (WGS) entry which is preliminary data.</text>
</comment>
<feature type="compositionally biased region" description="Polar residues" evidence="1">
    <location>
        <begin position="210"/>
        <end position="235"/>
    </location>
</feature>
<feature type="region of interest" description="Disordered" evidence="1">
    <location>
        <begin position="1"/>
        <end position="104"/>
    </location>
</feature>
<feature type="region of interest" description="Disordered" evidence="1">
    <location>
        <begin position="388"/>
        <end position="410"/>
    </location>
</feature>
<evidence type="ECO:0000313" key="3">
    <source>
        <dbReference type="EMBL" id="KAF3806575.1"/>
    </source>
</evidence>
<organism evidence="3 4">
    <name type="scientific">Colletotrichum gloeosporioides</name>
    <name type="common">Anthracnose fungus</name>
    <name type="synonym">Glomerella cingulata</name>
    <dbReference type="NCBI Taxonomy" id="474922"/>
    <lineage>
        <taxon>Eukaryota</taxon>
        <taxon>Fungi</taxon>
        <taxon>Dikarya</taxon>
        <taxon>Ascomycota</taxon>
        <taxon>Pezizomycotina</taxon>
        <taxon>Sordariomycetes</taxon>
        <taxon>Hypocreomycetidae</taxon>
        <taxon>Glomerellales</taxon>
        <taxon>Glomerellaceae</taxon>
        <taxon>Colletotrichum</taxon>
        <taxon>Colletotrichum gloeosporioides species complex</taxon>
    </lineage>
</organism>
<accession>A0A8H4CMF4</accession>
<feature type="compositionally biased region" description="Basic and acidic residues" evidence="1">
    <location>
        <begin position="755"/>
        <end position="775"/>
    </location>
</feature>
<dbReference type="Proteomes" id="UP000613401">
    <property type="component" value="Unassembled WGS sequence"/>
</dbReference>
<sequence length="1212" mass="134123">MSVHSAPDSDQQISPSFRIFPRRPGQERSEDSETSETQKTKTRRSQRGSSRVNQGSNHISNLKTAETVSHEKGRSVESRREEGSTKANTTATRTTRAERSIEERRLVHSQRRLLKESGDYLGVQGFNPDTGELDIITPSTSSSATWALDPKLASFQKTQRKPLDARRGATVLTEKDTKSVLDREKERFARKDREKEELRRAQERIHWNRNRQQWSSAQEPNLSPIAQSSAGMSNHGSDRKDERPMPQPQRVQELLEPVRRSPPRPLVPSGPPGPSGPKSHLPKHVLIDDDTGSSDTVLHGEGSNRPSPVARQLRGNEISFGKINTERPLPALPREDQRQRSGVPELHITPPLAYPRPRSSTQTIRPGGFSNMPITDSFLGQRCRGSVNPADEQVPLGASSQTAPSSVEKNVSPGHNPLGFLYQEHSRRTVSAMDTWITPEGQQADKVSVQPLSTKNGEARLKHLQPWEQQGDLKKDWDPLESCELADLQGEKTLGSLQQETGGQAHITAVNPSDSKMNKVPSPTNEVTATSSRSKLWSIYQSHPASPKAMSRKEEVGASVRDLLDNHLGMTKFKSAQENQSLTTPARLQGDSATEVHLVWAANQKKADVMADAALTPITTTTGFDQSLGTPSQCRRPTNLEETPENDNWSVVAHLHSSRQFSDQMSTSTEDISTTSIHYRFDSQAHVLRKDLPKMSLPYQHKSPTPAARENTALQCQFDGPAESMTEEAPISSARHQGASQIMTRQKAVGPVRYRPSEHTYKIKTDRPSRPDRHQSSLPIMKLRKDGPRLLGRSRASNPTPLPRKEGQTASVRYRLGFQGLSQDLASTDHGFRKTLRGPATQEAAAKSSVSSSPTSESPQANSTGSSVTSLTSTSMSPPNELKEAAPGNLNQTLCLEAARIAMVESGNKMVETLRDHRVNKDSDSKTSSLRSLPVDGVLRTRLRNGLHLVRAANKSKAIWKDIMSNGAVSDMAKDAKALRLGTRGDCNMSGAVLNSNDMRAAKTETVKNRTLLQLDGANDIDYTYRLKTDQHEADVIKQKEVNHSSQKQQQILIDQTRPVNVSPKKACDSNQKEVCNTLKTTQLRSPVSQVDPAMLKTGCSMSTAHEVDKSEDGVIEGRLRREEWHRQTRKYATQGKQLAISLVQLYWEVISPCFVPTSPLRQRLDSSKSTWTDVGILVLALIGGFMLLAVAIRLSQGIAWMMRMMRSILGI</sequence>
<feature type="compositionally biased region" description="Basic and acidic residues" evidence="1">
    <location>
        <begin position="24"/>
        <end position="39"/>
    </location>
</feature>
<dbReference type="RefSeq" id="XP_045265734.1">
    <property type="nucleotide sequence ID" value="XM_045408062.1"/>
</dbReference>
<name>A0A8H4CMF4_COLGL</name>
<feature type="region of interest" description="Disordered" evidence="1">
    <location>
        <begin position="839"/>
        <end position="888"/>
    </location>
</feature>
<dbReference type="GeneID" id="69015231"/>
<dbReference type="EMBL" id="WVTB01000035">
    <property type="protein sequence ID" value="KAF3806575.1"/>
    <property type="molecule type" value="Genomic_DNA"/>
</dbReference>
<evidence type="ECO:0000256" key="2">
    <source>
        <dbReference type="SAM" id="Phobius"/>
    </source>
</evidence>
<feature type="region of interest" description="Disordered" evidence="1">
    <location>
        <begin position="722"/>
        <end position="809"/>
    </location>
</feature>
<feature type="compositionally biased region" description="Basic and acidic residues" evidence="1">
    <location>
        <begin position="68"/>
        <end position="84"/>
    </location>
</feature>
<keyword evidence="2" id="KW-0812">Transmembrane</keyword>
<feature type="compositionally biased region" description="Basic and acidic residues" evidence="1">
    <location>
        <begin position="95"/>
        <end position="104"/>
    </location>
</feature>
<reference evidence="3" key="2">
    <citation type="submission" date="2020-03" db="EMBL/GenBank/DDBJ databases">
        <authorList>
            <person name="Fu F.-F."/>
            <person name="Chen J."/>
        </authorList>
    </citation>
    <scope>NUCLEOTIDE SEQUENCE</scope>
    <source>
        <strain evidence="3">Lc1</strain>
    </source>
</reference>
<feature type="compositionally biased region" description="Polar residues" evidence="1">
    <location>
        <begin position="398"/>
        <end position="409"/>
    </location>
</feature>
<feature type="compositionally biased region" description="Polar residues" evidence="1">
    <location>
        <begin position="510"/>
        <end position="530"/>
    </location>
</feature>
<keyword evidence="2" id="KW-0472">Membrane</keyword>
<feature type="compositionally biased region" description="Polar residues" evidence="1">
    <location>
        <begin position="734"/>
        <end position="744"/>
    </location>
</feature>
<evidence type="ECO:0000313" key="4">
    <source>
        <dbReference type="Proteomes" id="UP000613401"/>
    </source>
</evidence>
<feature type="compositionally biased region" description="Polar residues" evidence="1">
    <location>
        <begin position="622"/>
        <end position="636"/>
    </location>
</feature>
<protein>
    <submittedName>
        <fullName evidence="3">Uncharacterized protein</fullName>
    </submittedName>
</protein>
<evidence type="ECO:0000256" key="1">
    <source>
        <dbReference type="SAM" id="MobiDB-lite"/>
    </source>
</evidence>
<keyword evidence="2" id="KW-1133">Transmembrane helix</keyword>
<feature type="region of interest" description="Disordered" evidence="1">
    <location>
        <begin position="622"/>
        <end position="645"/>
    </location>
</feature>
<feature type="compositionally biased region" description="Basic and acidic residues" evidence="1">
    <location>
        <begin position="161"/>
        <end position="206"/>
    </location>
</feature>
<feature type="compositionally biased region" description="Low complexity" evidence="1">
    <location>
        <begin position="844"/>
        <end position="877"/>
    </location>
</feature>
<feature type="transmembrane region" description="Helical" evidence="2">
    <location>
        <begin position="1175"/>
        <end position="1196"/>
    </location>
</feature>
<gene>
    <name evidence="3" type="ORF">GCG54_00008090</name>
</gene>
<keyword evidence="4" id="KW-1185">Reference proteome</keyword>
<feature type="compositionally biased region" description="Polar residues" evidence="1">
    <location>
        <begin position="47"/>
        <end position="67"/>
    </location>
</feature>
<feature type="region of interest" description="Disordered" evidence="1">
    <location>
        <begin position="509"/>
        <end position="530"/>
    </location>
</feature>
<reference evidence="3" key="1">
    <citation type="journal article" date="2020" name="Phytopathology">
        <title>Genome sequence and comparative analysis of Colletotrichum gloeosporioides isolated from Liriodendron leaves.</title>
        <authorList>
            <person name="Fu F.F."/>
            <person name="Hao Z."/>
            <person name="Wang P."/>
            <person name="Lu Y."/>
            <person name="Xue L.J."/>
            <person name="Wei G."/>
            <person name="Tian Y."/>
            <person name="Baishi H."/>
            <person name="Xu H."/>
            <person name="Shi J."/>
            <person name="Cheng T."/>
            <person name="Wang G."/>
            <person name="Yi Y."/>
            <person name="Chen J."/>
        </authorList>
    </citation>
    <scope>NUCLEOTIDE SEQUENCE</scope>
    <source>
        <strain evidence="3">Lc1</strain>
    </source>
</reference>
<proteinExistence type="predicted"/>
<feature type="compositionally biased region" description="Pro residues" evidence="1">
    <location>
        <begin position="263"/>
        <end position="275"/>
    </location>
</feature>
<dbReference type="AlphaFoldDB" id="A0A8H4CMF4"/>
<feature type="region of interest" description="Disordered" evidence="1">
    <location>
        <begin position="158"/>
        <end position="368"/>
    </location>
</feature>